<dbReference type="InterPro" id="IPR032675">
    <property type="entry name" value="LRR_dom_sf"/>
</dbReference>
<dbReference type="AlphaFoldDB" id="A0A2N9HYD0"/>
<accession>A0A2N9HYD0</accession>
<dbReference type="Gene3D" id="3.80.10.10">
    <property type="entry name" value="Ribonuclease Inhibitor"/>
    <property type="match status" value="2"/>
</dbReference>
<dbReference type="InterPro" id="IPR002182">
    <property type="entry name" value="NB-ARC"/>
</dbReference>
<evidence type="ECO:0000259" key="7">
    <source>
        <dbReference type="Pfam" id="PF23598"/>
    </source>
</evidence>
<evidence type="ECO:0008006" key="9">
    <source>
        <dbReference type="Google" id="ProtNLM"/>
    </source>
</evidence>
<reference evidence="8" key="1">
    <citation type="submission" date="2018-02" db="EMBL/GenBank/DDBJ databases">
        <authorList>
            <person name="Cohen D.B."/>
            <person name="Kent A.D."/>
        </authorList>
    </citation>
    <scope>NUCLEOTIDE SEQUENCE</scope>
</reference>
<evidence type="ECO:0000259" key="6">
    <source>
        <dbReference type="Pfam" id="PF23282"/>
    </source>
</evidence>
<evidence type="ECO:0000256" key="3">
    <source>
        <dbReference type="ARBA" id="ARBA00022821"/>
    </source>
</evidence>
<evidence type="ECO:0000259" key="4">
    <source>
        <dbReference type="Pfam" id="PF00931"/>
    </source>
</evidence>
<dbReference type="Pfam" id="PF00931">
    <property type="entry name" value="NB-ARC"/>
    <property type="match status" value="1"/>
</dbReference>
<dbReference type="PANTHER" id="PTHR11017">
    <property type="entry name" value="LEUCINE-RICH REPEAT-CONTAINING PROTEIN"/>
    <property type="match status" value="1"/>
</dbReference>
<feature type="domain" description="NB-ARC" evidence="4">
    <location>
        <begin position="123"/>
        <end position="288"/>
    </location>
</feature>
<dbReference type="SUPFAM" id="SSF52058">
    <property type="entry name" value="L domain-like"/>
    <property type="match status" value="1"/>
</dbReference>
<dbReference type="Gene3D" id="3.40.50.300">
    <property type="entry name" value="P-loop containing nucleotide triphosphate hydrolases"/>
    <property type="match status" value="1"/>
</dbReference>
<feature type="domain" description="Disease resistance protein Roq1-like winged-helix" evidence="6">
    <location>
        <begin position="358"/>
        <end position="428"/>
    </location>
</feature>
<dbReference type="GO" id="GO:0043531">
    <property type="term" value="F:ADP binding"/>
    <property type="evidence" value="ECO:0007669"/>
    <property type="project" value="InterPro"/>
</dbReference>
<dbReference type="Gene3D" id="1.10.8.430">
    <property type="entry name" value="Helical domain of apoptotic protease-activating factors"/>
    <property type="match status" value="1"/>
</dbReference>
<feature type="domain" description="TIR" evidence="5">
    <location>
        <begin position="31"/>
        <end position="115"/>
    </location>
</feature>
<protein>
    <recommendedName>
        <fullName evidence="9">TIR domain-containing protein</fullName>
    </recommendedName>
</protein>
<name>A0A2N9HYD0_FAGSY</name>
<dbReference type="InterPro" id="IPR000157">
    <property type="entry name" value="TIR_dom"/>
</dbReference>
<sequence length="953" mass="108027">MMMSCVGEEVGAFLKAIQESTISSQSFPGTMLLVYGAYSDVQHQIGSYEEAFRQHQNHFDEKIVQGWKKALTEVGQMKGWELENETNGQEGKLVKIVVSKVLLELKKKYMVVTDNLVGIDHHEEKMMGLLNVGSNDVCIVGIHGMGGIGKTTIAKVIYNKLSVCFECCCFLADVREMSQNNGLLILQNQLIYKIQKVSKDAANVDEGISMIKDAACRKKVLIVLDDVDEKSQFDKLVGKHNWFGSGSRIIVTTRNKDVLNLLEVDRIYEPPLMEHDHSLKLFSKNAFFRSDIPPEDYFDLSLEVAIITAGLPLALEIIGSFLFGKGKAVWEDTLMKLKEIPYDNVQKRLRISYEALDDKQQQIFLDIACFFIGVDKRLPFYMWDDCKFYPTNAIDVLCLRSLVKFGDDNTLRMHDQLRDLGRQIVREENFDQPGERSRLFIHEEALDVLVSQMGTSKVEAICVEAYDPFEVFIDEEFRELPNLRFLRLDYADLVGDFKQLLSNLRWLQWRKCLGKSTISNFHLKNLVILDLSNNNYLKDNWKDWSQIKLWEIPGDIGKLSKLETLTISNCNSLVKIPTDIGKLSTLETLYFWGANISTLPEEIGALSRLKQLELHFCYNLKCILGLPSSLFKLCLRGCTSMENLPDLSNLKNLSELRLNATKLNEIRGLGKLDLLMSLDIIDCGPLVILPDLSNLKKLQKFDSRHCKKLEWILDFGKLELLVSLNVSRCESLLNFPDLSNLKKLQTLDTSHCKKLIEIQGIGKLEMLTSLNVSWCESPKRLPDVSNLGMLKELKLLKCQKLAKVEGLGGGYEILGDTRCVMVLNYITRALAGCLIGAGIWLVKNLLVKLLASSFQCTRFFDRIQESIFHQYVLRTLSGPPLMEMAEKVGSTASTGHLSLRNLKEKAEAKEEVVDVDKLKKMKQEKISAWTMKGLINVIRSSGLSSISKLTGQF</sequence>
<dbReference type="Gene3D" id="3.40.50.10140">
    <property type="entry name" value="Toll/interleukin-1 receptor homology (TIR) domain"/>
    <property type="match status" value="1"/>
</dbReference>
<dbReference type="Pfam" id="PF23282">
    <property type="entry name" value="WHD_ROQ1"/>
    <property type="match status" value="1"/>
</dbReference>
<dbReference type="InterPro" id="IPR035897">
    <property type="entry name" value="Toll_tir_struct_dom_sf"/>
</dbReference>
<keyword evidence="2" id="KW-0677">Repeat</keyword>
<evidence type="ECO:0000256" key="2">
    <source>
        <dbReference type="ARBA" id="ARBA00022737"/>
    </source>
</evidence>
<dbReference type="InterPro" id="IPR027417">
    <property type="entry name" value="P-loop_NTPase"/>
</dbReference>
<feature type="domain" description="Disease resistance R13L4/SHOC-2-like LRR" evidence="7">
    <location>
        <begin position="555"/>
        <end position="711"/>
    </location>
</feature>
<dbReference type="GO" id="GO:0007165">
    <property type="term" value="P:signal transduction"/>
    <property type="evidence" value="ECO:0007669"/>
    <property type="project" value="InterPro"/>
</dbReference>
<dbReference type="Pfam" id="PF23598">
    <property type="entry name" value="LRR_14"/>
    <property type="match status" value="1"/>
</dbReference>
<dbReference type="InterPro" id="IPR044974">
    <property type="entry name" value="Disease_R_plants"/>
</dbReference>
<evidence type="ECO:0000256" key="1">
    <source>
        <dbReference type="ARBA" id="ARBA00022614"/>
    </source>
</evidence>
<dbReference type="PRINTS" id="PR00364">
    <property type="entry name" value="DISEASERSIST"/>
</dbReference>
<organism evidence="8">
    <name type="scientific">Fagus sylvatica</name>
    <name type="common">Beechnut</name>
    <dbReference type="NCBI Taxonomy" id="28930"/>
    <lineage>
        <taxon>Eukaryota</taxon>
        <taxon>Viridiplantae</taxon>
        <taxon>Streptophyta</taxon>
        <taxon>Embryophyta</taxon>
        <taxon>Tracheophyta</taxon>
        <taxon>Spermatophyta</taxon>
        <taxon>Magnoliopsida</taxon>
        <taxon>eudicotyledons</taxon>
        <taxon>Gunneridae</taxon>
        <taxon>Pentapetalae</taxon>
        <taxon>rosids</taxon>
        <taxon>fabids</taxon>
        <taxon>Fagales</taxon>
        <taxon>Fagaceae</taxon>
        <taxon>Fagus</taxon>
    </lineage>
</organism>
<dbReference type="Pfam" id="PF01582">
    <property type="entry name" value="TIR"/>
    <property type="match status" value="1"/>
</dbReference>
<dbReference type="SUPFAM" id="SSF52540">
    <property type="entry name" value="P-loop containing nucleoside triphosphate hydrolases"/>
    <property type="match status" value="1"/>
</dbReference>
<keyword evidence="1" id="KW-0433">Leucine-rich repeat</keyword>
<dbReference type="InterPro" id="IPR055414">
    <property type="entry name" value="LRR_R13L4/SHOC2-like"/>
</dbReference>
<evidence type="ECO:0000259" key="5">
    <source>
        <dbReference type="Pfam" id="PF01582"/>
    </source>
</evidence>
<proteinExistence type="predicted"/>
<dbReference type="InterPro" id="IPR058192">
    <property type="entry name" value="WHD_ROQ1-like"/>
</dbReference>
<gene>
    <name evidence="8" type="ORF">FSB_LOCUS46799</name>
</gene>
<dbReference type="PANTHER" id="PTHR11017:SF570">
    <property type="entry name" value="DISEASE RESISTANCE PROTEIN (TIR-NBS CLASS)-RELATED"/>
    <property type="match status" value="1"/>
</dbReference>
<dbReference type="GO" id="GO:0006952">
    <property type="term" value="P:defense response"/>
    <property type="evidence" value="ECO:0007669"/>
    <property type="project" value="UniProtKB-KW"/>
</dbReference>
<dbReference type="InterPro" id="IPR042197">
    <property type="entry name" value="Apaf_helical"/>
</dbReference>
<evidence type="ECO:0000313" key="8">
    <source>
        <dbReference type="EMBL" id="SPD18917.1"/>
    </source>
</evidence>
<dbReference type="GO" id="GO:0051707">
    <property type="term" value="P:response to other organism"/>
    <property type="evidence" value="ECO:0007669"/>
    <property type="project" value="UniProtKB-ARBA"/>
</dbReference>
<dbReference type="EMBL" id="OIVN01004720">
    <property type="protein sequence ID" value="SPD18917.1"/>
    <property type="molecule type" value="Genomic_DNA"/>
</dbReference>
<keyword evidence="3" id="KW-0611">Plant defense</keyword>